<evidence type="ECO:0000256" key="3">
    <source>
        <dbReference type="ARBA" id="ARBA00022777"/>
    </source>
</evidence>
<dbReference type="Pfam" id="PF00370">
    <property type="entry name" value="FGGY_N"/>
    <property type="match status" value="1"/>
</dbReference>
<dbReference type="GO" id="GO:0008741">
    <property type="term" value="F:ribulokinase activity"/>
    <property type="evidence" value="ECO:0007669"/>
    <property type="project" value="UniProtKB-EC"/>
</dbReference>
<keyword evidence="5" id="KW-0054">Arabinose catabolism</keyword>
<accession>I0IIT9</accession>
<dbReference type="InterPro" id="IPR005929">
    <property type="entry name" value="Ribulokinase"/>
</dbReference>
<keyword evidence="4" id="KW-0067">ATP-binding</keyword>
<keyword evidence="2" id="KW-0547">Nucleotide-binding</keyword>
<evidence type="ECO:0000256" key="2">
    <source>
        <dbReference type="ARBA" id="ARBA00022741"/>
    </source>
</evidence>
<dbReference type="InterPro" id="IPR000577">
    <property type="entry name" value="Carb_kinase_FGGY"/>
</dbReference>
<dbReference type="PIRSF" id="PIRSF000538">
    <property type="entry name" value="GlpK"/>
    <property type="match status" value="1"/>
</dbReference>
<evidence type="ECO:0000256" key="4">
    <source>
        <dbReference type="ARBA" id="ARBA00022840"/>
    </source>
</evidence>
<keyword evidence="10" id="KW-1185">Reference proteome</keyword>
<evidence type="ECO:0000313" key="9">
    <source>
        <dbReference type="EMBL" id="BAM05177.1"/>
    </source>
</evidence>
<dbReference type="PANTHER" id="PTHR43435">
    <property type="entry name" value="RIBULOKINASE"/>
    <property type="match status" value="1"/>
</dbReference>
<dbReference type="PANTHER" id="PTHR43435:SF4">
    <property type="entry name" value="FGGY CARBOHYDRATE KINASE DOMAIN-CONTAINING PROTEIN"/>
    <property type="match status" value="1"/>
</dbReference>
<organism evidence="9 10">
    <name type="scientific">Phycisphaera mikurensis (strain NBRC 102666 / KCTC 22515 / FYK2301M01)</name>
    <dbReference type="NCBI Taxonomy" id="1142394"/>
    <lineage>
        <taxon>Bacteria</taxon>
        <taxon>Pseudomonadati</taxon>
        <taxon>Planctomycetota</taxon>
        <taxon>Phycisphaerae</taxon>
        <taxon>Phycisphaerales</taxon>
        <taxon>Phycisphaeraceae</taxon>
        <taxon>Phycisphaera</taxon>
    </lineage>
</organism>
<feature type="domain" description="Carbohydrate kinase FGGY N-terminal" evidence="7">
    <location>
        <begin position="6"/>
        <end position="284"/>
    </location>
</feature>
<dbReference type="GO" id="GO:0019150">
    <property type="term" value="F:D-ribulokinase activity"/>
    <property type="evidence" value="ECO:0007669"/>
    <property type="project" value="TreeGrafter"/>
</dbReference>
<gene>
    <name evidence="9" type="primary">araB</name>
    <name evidence="9" type="ordered locus">PSMK_30180</name>
</gene>
<dbReference type="RefSeq" id="WP_014438385.1">
    <property type="nucleotide sequence ID" value="NC_017080.1"/>
</dbReference>
<dbReference type="CDD" id="cd07781">
    <property type="entry name" value="ASKHA_NBD_FGGY_L-RBK"/>
    <property type="match status" value="1"/>
</dbReference>
<dbReference type="SUPFAM" id="SSF53067">
    <property type="entry name" value="Actin-like ATPase domain"/>
    <property type="match status" value="2"/>
</dbReference>
<evidence type="ECO:0000256" key="6">
    <source>
        <dbReference type="ARBA" id="ARBA00023277"/>
    </source>
</evidence>
<dbReference type="HOGENOM" id="CLU_009281_9_1_0"/>
<dbReference type="InterPro" id="IPR018484">
    <property type="entry name" value="FGGY_N"/>
</dbReference>
<dbReference type="KEGG" id="phm:PSMK_30180"/>
<dbReference type="Pfam" id="PF02782">
    <property type="entry name" value="FGGY_C"/>
    <property type="match status" value="1"/>
</dbReference>
<dbReference type="EC" id="2.7.1.16" evidence="9"/>
<dbReference type="OrthoDB" id="9805576at2"/>
<dbReference type="InterPro" id="IPR043129">
    <property type="entry name" value="ATPase_NBD"/>
</dbReference>
<evidence type="ECO:0000259" key="8">
    <source>
        <dbReference type="Pfam" id="PF02782"/>
    </source>
</evidence>
<protein>
    <submittedName>
        <fullName evidence="9">L-ribulokinase</fullName>
        <ecNumber evidence="9">2.7.1.16</ecNumber>
    </submittedName>
</protein>
<evidence type="ECO:0000313" key="10">
    <source>
        <dbReference type="Proteomes" id="UP000007881"/>
    </source>
</evidence>
<dbReference type="NCBIfam" id="NF003154">
    <property type="entry name" value="PRK04123.1"/>
    <property type="match status" value="1"/>
</dbReference>
<dbReference type="GO" id="GO:0005737">
    <property type="term" value="C:cytoplasm"/>
    <property type="evidence" value="ECO:0007669"/>
    <property type="project" value="TreeGrafter"/>
</dbReference>
<dbReference type="Proteomes" id="UP000007881">
    <property type="component" value="Chromosome"/>
</dbReference>
<dbReference type="GO" id="GO:0005524">
    <property type="term" value="F:ATP binding"/>
    <property type="evidence" value="ECO:0007669"/>
    <property type="project" value="UniProtKB-KW"/>
</dbReference>
<keyword evidence="6" id="KW-0119">Carbohydrate metabolism</keyword>
<proteinExistence type="predicted"/>
<dbReference type="EMBL" id="AP012338">
    <property type="protein sequence ID" value="BAM05177.1"/>
    <property type="molecule type" value="Genomic_DNA"/>
</dbReference>
<dbReference type="AlphaFoldDB" id="I0IIT9"/>
<dbReference type="GO" id="GO:0019569">
    <property type="term" value="P:L-arabinose catabolic process to D-xylulose 5-phosphate"/>
    <property type="evidence" value="ECO:0007669"/>
    <property type="project" value="InterPro"/>
</dbReference>
<dbReference type="eggNOG" id="COG1069">
    <property type="taxonomic scope" value="Bacteria"/>
</dbReference>
<sequence length="575" mass="59797">MPAPLSLGIDYGTNSCRAVVVSLEDGAELASRVFAYPSGENGILLDPADPDLARQRPQDWTDGFAEAVSGALEDLEAAGHDPAGVVAVGIDTTGSTPLPVDANGAPLSHQERFSENLAAQAWLWKDHTGHAEAAEITTLARERGEPYLAACGGTYSSEWFWSKILRCKRVAPDVFEAAHSWVECCDYLTAWACGDTTPETLKRSVCAAGHKAMFSERWGGLPSEDFLAALDPALARLRDRLYAEAFPPNEKAGILRDDLARACGLPSGIPVAIGAFDAHMGAVGAGVKPGVLVKIMGTSTCDITVGDLAADGSVPEIEGLCGVVHGSVIGGMAGLEAGQSAVGDLFAWAVAQLTPGRYGTGGEAHAALNAEAEKLSPGQSGLVALDWNNGNRTVLVDPRLSGLLLGQTLHTTAAEVYRACVEATAFGAKVIVDRFESGGVSVDEVVVCGGIAEKSPMAMQVYADVLDRPIKTAASSQTCGLGAALSAAVAAGAFVSVEEAQARMAHVKERVFQPEPRSVAAYAELFAIYKKLHDAFGGVDRAADLSAVMPELRRIAEASRKGGALAGAEESADRG</sequence>
<dbReference type="Gene3D" id="3.30.420.40">
    <property type="match status" value="2"/>
</dbReference>
<evidence type="ECO:0000259" key="7">
    <source>
        <dbReference type="Pfam" id="PF00370"/>
    </source>
</evidence>
<evidence type="ECO:0000256" key="5">
    <source>
        <dbReference type="ARBA" id="ARBA00022935"/>
    </source>
</evidence>
<dbReference type="InterPro" id="IPR018485">
    <property type="entry name" value="FGGY_C"/>
</dbReference>
<feature type="domain" description="Carbohydrate kinase FGGY C-terminal" evidence="8">
    <location>
        <begin position="294"/>
        <end position="491"/>
    </location>
</feature>
<keyword evidence="1 9" id="KW-0808">Transferase</keyword>
<keyword evidence="3 9" id="KW-0418">Kinase</keyword>
<name>I0IIT9_PHYMF</name>
<reference evidence="9 10" key="1">
    <citation type="submission" date="2012-02" db="EMBL/GenBank/DDBJ databases">
        <title>Complete genome sequence of Phycisphaera mikurensis NBRC 102666.</title>
        <authorList>
            <person name="Ankai A."/>
            <person name="Hosoyama A."/>
            <person name="Terui Y."/>
            <person name="Sekine M."/>
            <person name="Fukai R."/>
            <person name="Kato Y."/>
            <person name="Nakamura S."/>
            <person name="Yamada-Narita S."/>
            <person name="Kawakoshi A."/>
            <person name="Fukunaga Y."/>
            <person name="Yamazaki S."/>
            <person name="Fujita N."/>
        </authorList>
    </citation>
    <scope>NUCLEOTIDE SEQUENCE [LARGE SCALE GENOMIC DNA]</scope>
    <source>
        <strain evidence="10">NBRC 102666 / KCTC 22515 / FYK2301M01</strain>
    </source>
</reference>
<evidence type="ECO:0000256" key="1">
    <source>
        <dbReference type="ARBA" id="ARBA00022679"/>
    </source>
</evidence>
<dbReference type="STRING" id="1142394.PSMK_30180"/>